<dbReference type="RefSeq" id="YP_010769118.1">
    <property type="nucleotide sequence ID" value="NC_073883.1"/>
</dbReference>
<evidence type="ECO:0000256" key="1">
    <source>
        <dbReference type="ARBA" id="ARBA00004328"/>
    </source>
</evidence>
<accession>A0A8S5L0D1</accession>
<reference evidence="9" key="1">
    <citation type="submission" date="2020-09" db="EMBL/GenBank/DDBJ databases">
        <title>Leviviricetes taxonomy.</title>
        <authorList>
            <person name="Stockdale S.R."/>
            <person name="Callanan J."/>
            <person name="Adriaenssens E.M."/>
            <person name="Kuhn J.H."/>
            <person name="Rumnieks J."/>
            <person name="Shkoporov A."/>
            <person name="Draper L.A."/>
            <person name="Ross P."/>
            <person name="Hill C."/>
        </authorList>
    </citation>
    <scope>NUCLEOTIDE SEQUENCE</scope>
</reference>
<protein>
    <submittedName>
        <fullName evidence="9">Maturation protein</fullName>
    </submittedName>
</protein>
<evidence type="ECO:0000256" key="5">
    <source>
        <dbReference type="ARBA" id="ARBA00023104"/>
    </source>
</evidence>
<evidence type="ECO:0000256" key="6">
    <source>
        <dbReference type="ARBA" id="ARBA00023296"/>
    </source>
</evidence>
<dbReference type="KEGG" id="vg:80398045"/>
<proteinExistence type="inferred from homology"/>
<dbReference type="GeneID" id="80398045"/>
<dbReference type="GO" id="GO:0039666">
    <property type="term" value="P:virion attachment to host cell pilus"/>
    <property type="evidence" value="ECO:0007669"/>
    <property type="project" value="UniProtKB-KW"/>
</dbReference>
<evidence type="ECO:0000256" key="7">
    <source>
        <dbReference type="ARBA" id="ARBA00035110"/>
    </source>
</evidence>
<comment type="similarity">
    <text evidence="7">Belongs to the Leviviricetes maturation protein family.</text>
</comment>
<evidence type="ECO:0000256" key="8">
    <source>
        <dbReference type="SAM" id="MobiDB-lite"/>
    </source>
</evidence>
<evidence type="ECO:0000313" key="10">
    <source>
        <dbReference type="Proteomes" id="UP000680107"/>
    </source>
</evidence>
<dbReference type="EMBL" id="BK013701">
    <property type="protein sequence ID" value="DAD51040.1"/>
    <property type="molecule type" value="Genomic_RNA"/>
</dbReference>
<dbReference type="GO" id="GO:0044423">
    <property type="term" value="C:virion component"/>
    <property type="evidence" value="ECO:0007669"/>
    <property type="project" value="UniProtKB-KW"/>
</dbReference>
<name>A0A8S5L0D1_9VIRU</name>
<dbReference type="Proteomes" id="UP000680107">
    <property type="component" value="Segment"/>
</dbReference>
<sequence length="418" mass="47344">MAMGSNDNVEDGIFETWYDGGDTDRSSRRSLRKSFVVSPSPAKNSGGPQRKPSPISFTKTVETGVHGTEDYIAWGRLPGEPNSTWRPVHMQQRGCFGLMYSDIFPNVSPSELAQNTAYNKALSKFYDGIRKSEVSLNTSVGEGRETLQMLNSIAQRFRTDKYRTLYKATQDLLRALKKDPRGTVASGWLGWHVGWKPFLQDLQNLFNHFTQLQTQPHMDFVGVVKARGSSYEQNTWFDLYSKGAQHTQIGLYRYELGCKFRISDLTLFNQWQLGLTVRPTLAWELTTLSFVVDYWVNVGQYLENLEASILQNGISLIDGYRTSSYKISDTVVKQGTWAPPADPRFGGPSGLCLVGRDLKAYKEVTHKNREILLSFPSPVLPTFKIPRSAPQILTMAALLSNFIPKKKEPRKNYDYQYG</sequence>
<evidence type="ECO:0000313" key="9">
    <source>
        <dbReference type="EMBL" id="DAD51040.1"/>
    </source>
</evidence>
<evidence type="ECO:0000256" key="3">
    <source>
        <dbReference type="ARBA" id="ARBA00022804"/>
    </source>
</evidence>
<organism evidence="9 10">
    <name type="scientific">ssRNA phage SRR6960797_2</name>
    <dbReference type="NCBI Taxonomy" id="2786562"/>
    <lineage>
        <taxon>Viruses</taxon>
        <taxon>Riboviria</taxon>
        <taxon>Orthornavirae</taxon>
        <taxon>Lenarviricota</taxon>
        <taxon>Leviviricetes</taxon>
        <taxon>Norzivirales</taxon>
        <taxon>Fiersviridae</taxon>
        <taxon>Upborqevirus</taxon>
        <taxon>Upborqevirus asiovivens</taxon>
        <taxon>Boloprevirus asiovivens</taxon>
    </lineage>
</organism>
<evidence type="ECO:0000256" key="4">
    <source>
        <dbReference type="ARBA" id="ARBA00022844"/>
    </source>
</evidence>
<keyword evidence="4" id="KW-0946">Virion</keyword>
<keyword evidence="5" id="KW-1175">Viral attachment to host cell pilus</keyword>
<comment type="subcellular location">
    <subcellularLocation>
        <location evidence="1">Virion</location>
    </subcellularLocation>
</comment>
<gene>
    <name evidence="9" type="primary">SRR6960797_2_1</name>
</gene>
<evidence type="ECO:0000256" key="2">
    <source>
        <dbReference type="ARBA" id="ARBA00022581"/>
    </source>
</evidence>
<dbReference type="Pfam" id="PF03863">
    <property type="entry name" value="Phage_mat-A"/>
    <property type="match status" value="1"/>
</dbReference>
<keyword evidence="3" id="KW-1161">Viral attachment to host cell</keyword>
<keyword evidence="6" id="KW-1160">Virus entry into host cell</keyword>
<keyword evidence="2" id="KW-0945">Host-virus interaction</keyword>
<feature type="region of interest" description="Disordered" evidence="8">
    <location>
        <begin position="1"/>
        <end position="57"/>
    </location>
</feature>
<dbReference type="InterPro" id="IPR005563">
    <property type="entry name" value="A_protein"/>
</dbReference>
<keyword evidence="10" id="KW-1185">Reference proteome</keyword>